<gene>
    <name evidence="2" type="ORF">pkur_cds_841</name>
</gene>
<accession>A0AA95J716</accession>
<name>A0AA95J716_9VIRU</name>
<proteinExistence type="predicted"/>
<sequence length="142" mass="15518">MTTETSSAPRETDPHRDGAAPTADQVMALYPTIPADQDPAMVLLFLQMAYPVHYVADKGRLCLFVGRSPSDSHYARFNTVLDDEGNSIFARRVLDDMNAALIRKAEAAPTHADTTGTASGHGASGSRRPRKTGRRRNRPRPN</sequence>
<feature type="compositionally biased region" description="Low complexity" evidence="1">
    <location>
        <begin position="110"/>
        <end position="126"/>
    </location>
</feature>
<organism evidence="2 3">
    <name type="scientific">Pandoravirus kuranda</name>
    <dbReference type="NCBI Taxonomy" id="3019033"/>
    <lineage>
        <taxon>Viruses</taxon>
        <taxon>Pandoravirus</taxon>
    </lineage>
</organism>
<feature type="compositionally biased region" description="Basic residues" evidence="1">
    <location>
        <begin position="127"/>
        <end position="142"/>
    </location>
</feature>
<feature type="region of interest" description="Disordered" evidence="1">
    <location>
        <begin position="106"/>
        <end position="142"/>
    </location>
</feature>
<protein>
    <submittedName>
        <fullName evidence="2">Uncharacterized protein</fullName>
    </submittedName>
</protein>
<evidence type="ECO:0000313" key="3">
    <source>
        <dbReference type="Proteomes" id="UP001185135"/>
    </source>
</evidence>
<reference evidence="2" key="1">
    <citation type="submission" date="2022-06" db="EMBL/GenBank/DDBJ databases">
        <authorList>
            <person name="Legendre M."/>
            <person name="Claverie J.-M."/>
            <person name="Alempic J.-M."/>
            <person name="Abergel C."/>
        </authorList>
    </citation>
    <scope>NUCLEOTIDE SEQUENCE</scope>
    <source>
        <strain evidence="2">Kuranda</strain>
    </source>
</reference>
<evidence type="ECO:0000313" key="2">
    <source>
        <dbReference type="EMBL" id="WBR15015.1"/>
    </source>
</evidence>
<feature type="region of interest" description="Disordered" evidence="1">
    <location>
        <begin position="1"/>
        <end position="20"/>
    </location>
</feature>
<dbReference type="EMBL" id="ON887157">
    <property type="protein sequence ID" value="WBR15015.1"/>
    <property type="molecule type" value="Genomic_DNA"/>
</dbReference>
<evidence type="ECO:0000256" key="1">
    <source>
        <dbReference type="SAM" id="MobiDB-lite"/>
    </source>
</evidence>
<dbReference type="Proteomes" id="UP001185135">
    <property type="component" value="Segment"/>
</dbReference>